<protein>
    <submittedName>
        <fullName evidence="1">Uncharacterized protein</fullName>
    </submittedName>
</protein>
<keyword evidence="2" id="KW-1185">Reference proteome</keyword>
<dbReference type="EMBL" id="MG999954">
    <property type="protein sequence ID" value="AVR55279.1"/>
    <property type="molecule type" value="Genomic_DNA"/>
</dbReference>
<sequence>MGTMKVISVKESDVYVARISPDDRRSEVYGYYDSYFKAEESVAGKSWYGSNGTVDRQPVKALTLTLEDGSKLSFLRTSAFEIRTETEAERVARLEKVKQNALSKLNPEEKRALGLI</sequence>
<gene>
    <name evidence="1" type="ORF">PSH1140_074</name>
</gene>
<evidence type="ECO:0000313" key="2">
    <source>
        <dbReference type="Proteomes" id="UP000244328"/>
    </source>
</evidence>
<dbReference type="Proteomes" id="UP000244328">
    <property type="component" value="Segment"/>
</dbReference>
<organism evidence="1 2">
    <name type="scientific">Enterobacter phage myPSH1140</name>
    <dbReference type="NCBI Taxonomy" id="2108137"/>
    <lineage>
        <taxon>Viruses</taxon>
        <taxon>Duplodnaviria</taxon>
        <taxon>Heunggongvirae</taxon>
        <taxon>Uroviricota</taxon>
        <taxon>Caudoviricetes</taxon>
        <taxon>Pantevenvirales</taxon>
        <taxon>Straboviridae</taxon>
        <taxon>Tevenvirinae</taxon>
        <taxon>Karamvirus</taxon>
        <taxon>Karamvirus mypsh1140</taxon>
    </lineage>
</organism>
<name>A0A2R3ZWZ6_9CAUD</name>
<accession>A0A2R3ZWZ6</accession>
<evidence type="ECO:0000313" key="1">
    <source>
        <dbReference type="EMBL" id="AVR55279.1"/>
    </source>
</evidence>
<reference evidence="1 2" key="1">
    <citation type="submission" date="2018-02" db="EMBL/GenBank/DDBJ databases">
        <title>Isolation, characterization and genome analysis of lytic bacteriophages against Enterobacter cloacae.</title>
        <authorList>
            <person name="Ramesh N."/>
            <person name="Prasanth M."/>
            <person name="Tamhankar A.J."/>
            <person name="Lundborg C.S."/>
        </authorList>
    </citation>
    <scope>NUCLEOTIDE SEQUENCE [LARGE SCALE GENOMIC DNA]</scope>
</reference>
<proteinExistence type="predicted"/>